<dbReference type="PANTHER" id="PTHR33824:SF7">
    <property type="entry name" value="POLYKETIDE CYCLASE_DEHYDRASE AND LIPID TRANSPORT SUPERFAMILY PROTEIN"/>
    <property type="match status" value="1"/>
</dbReference>
<dbReference type="EMBL" id="BSTJ01000004">
    <property type="protein sequence ID" value="GLY75871.1"/>
    <property type="molecule type" value="Genomic_DNA"/>
</dbReference>
<feature type="region of interest" description="Disordered" evidence="1">
    <location>
        <begin position="165"/>
        <end position="197"/>
    </location>
</feature>
<evidence type="ECO:0008006" key="4">
    <source>
        <dbReference type="Google" id="ProtNLM"/>
    </source>
</evidence>
<evidence type="ECO:0000313" key="2">
    <source>
        <dbReference type="EMBL" id="GLY75871.1"/>
    </source>
</evidence>
<dbReference type="SUPFAM" id="SSF55961">
    <property type="entry name" value="Bet v1-like"/>
    <property type="match status" value="1"/>
</dbReference>
<evidence type="ECO:0000313" key="3">
    <source>
        <dbReference type="Proteomes" id="UP001165135"/>
    </source>
</evidence>
<dbReference type="InterPro" id="IPR023393">
    <property type="entry name" value="START-like_dom_sf"/>
</dbReference>
<dbReference type="PANTHER" id="PTHR33824">
    <property type="entry name" value="POLYKETIDE CYCLASE/DEHYDRASE AND LIPID TRANSPORT SUPERFAMILY PROTEIN"/>
    <property type="match status" value="1"/>
</dbReference>
<reference evidence="2" key="1">
    <citation type="submission" date="2023-03" db="EMBL/GenBank/DDBJ databases">
        <title>Actinoallomurus iriomotensis NBRC 103681.</title>
        <authorList>
            <person name="Ichikawa N."/>
            <person name="Sato H."/>
            <person name="Tonouchi N."/>
        </authorList>
    </citation>
    <scope>NUCLEOTIDE SEQUENCE</scope>
    <source>
        <strain evidence="2">NBRC 103681</strain>
    </source>
</reference>
<gene>
    <name evidence="2" type="ORF">Airi01_041380</name>
</gene>
<proteinExistence type="predicted"/>
<comment type="caution">
    <text evidence="2">The sequence shown here is derived from an EMBL/GenBank/DDBJ whole genome shotgun (WGS) entry which is preliminary data.</text>
</comment>
<evidence type="ECO:0000256" key="1">
    <source>
        <dbReference type="SAM" id="MobiDB-lite"/>
    </source>
</evidence>
<accession>A0A9W6RGX4</accession>
<organism evidence="2 3">
    <name type="scientific">Actinoallomurus iriomotensis</name>
    <dbReference type="NCBI Taxonomy" id="478107"/>
    <lineage>
        <taxon>Bacteria</taxon>
        <taxon>Bacillati</taxon>
        <taxon>Actinomycetota</taxon>
        <taxon>Actinomycetes</taxon>
        <taxon>Streptosporangiales</taxon>
        <taxon>Thermomonosporaceae</taxon>
        <taxon>Actinoallomurus</taxon>
    </lineage>
</organism>
<sequence length="197" mass="21355">MNEARHRKDDRPPRAPGWTSLGLGAAQLAAPGAVRRLAGVDDSAWARLLVPLAGVRELCHAALRYSRWAVRGPAGGTVEWVAEIVEDRPGEVVAWRSSRGAGVTGGGEVRFADAPGRRGTEVRVRLRYEPPYRAAGATVARLLGEHPEQRVRDDPRRFEQVMETGEVVRSEGAPEGAHAMRLLRRRPARPVATGGAP</sequence>
<dbReference type="Gene3D" id="3.30.530.20">
    <property type="match status" value="1"/>
</dbReference>
<dbReference type="AlphaFoldDB" id="A0A9W6RGX4"/>
<dbReference type="RefSeq" id="WP_285623413.1">
    <property type="nucleotide sequence ID" value="NZ_BSTJ01000004.1"/>
</dbReference>
<protein>
    <recommendedName>
        <fullName evidence="4">Cyclase</fullName>
    </recommendedName>
</protein>
<name>A0A9W6RGX4_9ACTN</name>
<dbReference type="InterPro" id="IPR047137">
    <property type="entry name" value="ORF3"/>
</dbReference>
<dbReference type="Proteomes" id="UP001165135">
    <property type="component" value="Unassembled WGS sequence"/>
</dbReference>
<dbReference type="CDD" id="cd07817">
    <property type="entry name" value="SRPBCC_8"/>
    <property type="match status" value="1"/>
</dbReference>